<dbReference type="RefSeq" id="WP_345434051.1">
    <property type="nucleotide sequence ID" value="NZ_BAABHK010000008.1"/>
</dbReference>
<gene>
    <name evidence="2" type="ORF">GCM10023196_055990</name>
</gene>
<proteinExistence type="predicted"/>
<protein>
    <submittedName>
        <fullName evidence="2">Uncharacterized protein</fullName>
    </submittedName>
</protein>
<keyword evidence="1" id="KW-0812">Transmembrane</keyword>
<organism evidence="2 3">
    <name type="scientific">Actinoallomurus vinaceus</name>
    <dbReference type="NCBI Taxonomy" id="1080074"/>
    <lineage>
        <taxon>Bacteria</taxon>
        <taxon>Bacillati</taxon>
        <taxon>Actinomycetota</taxon>
        <taxon>Actinomycetes</taxon>
        <taxon>Streptosporangiales</taxon>
        <taxon>Thermomonosporaceae</taxon>
        <taxon>Actinoallomurus</taxon>
    </lineage>
</organism>
<comment type="caution">
    <text evidence="2">The sequence shown here is derived from an EMBL/GenBank/DDBJ whole genome shotgun (WGS) entry which is preliminary data.</text>
</comment>
<keyword evidence="3" id="KW-1185">Reference proteome</keyword>
<keyword evidence="1" id="KW-1133">Transmembrane helix</keyword>
<reference evidence="3" key="1">
    <citation type="journal article" date="2019" name="Int. J. Syst. Evol. Microbiol.">
        <title>The Global Catalogue of Microorganisms (GCM) 10K type strain sequencing project: providing services to taxonomists for standard genome sequencing and annotation.</title>
        <authorList>
            <consortium name="The Broad Institute Genomics Platform"/>
            <consortium name="The Broad Institute Genome Sequencing Center for Infectious Disease"/>
            <person name="Wu L."/>
            <person name="Ma J."/>
        </authorList>
    </citation>
    <scope>NUCLEOTIDE SEQUENCE [LARGE SCALE GENOMIC DNA]</scope>
    <source>
        <strain evidence="3">JCM 17939</strain>
    </source>
</reference>
<name>A0ABP8UGC6_9ACTN</name>
<keyword evidence="1" id="KW-0472">Membrane</keyword>
<dbReference type="Proteomes" id="UP001501442">
    <property type="component" value="Unassembled WGS sequence"/>
</dbReference>
<dbReference type="EMBL" id="BAABHK010000008">
    <property type="protein sequence ID" value="GAA4630477.1"/>
    <property type="molecule type" value="Genomic_DNA"/>
</dbReference>
<feature type="transmembrane region" description="Helical" evidence="1">
    <location>
        <begin position="40"/>
        <end position="61"/>
    </location>
</feature>
<evidence type="ECO:0000313" key="3">
    <source>
        <dbReference type="Proteomes" id="UP001501442"/>
    </source>
</evidence>
<sequence>MTTDEVIRQAFERQAENAPAADHVLADLRVRMGRARRRRVATQGVMAVVFSGAAVAAAVWVPSGGPESIGHRVQAGPRPAPVRLLYRPSWLPQGFTEVARQVGQGRSNGVQIRTWADRSMTERPVGDALVPTVDVQVEPPTQGGREDRLTSLRRLTGSTTVDVNGHEARRWHDTSGQCMIAWQPTAKAVLSVTMNGFIGPCADALRVARSIGPDDRATVVPPLRVTWLPTGYATDHVVVSRTDSGCRAELMAMSALRVITAEVGAGRLPSQGTPLRVGGRPARSYPVAAVSTTGEPDGGTAVAVDLGGGRVLTVRDYEGGPALSRQVLGQVAAGVDVGDTAGACTW</sequence>
<evidence type="ECO:0000256" key="1">
    <source>
        <dbReference type="SAM" id="Phobius"/>
    </source>
</evidence>
<accession>A0ABP8UGC6</accession>
<evidence type="ECO:0000313" key="2">
    <source>
        <dbReference type="EMBL" id="GAA4630477.1"/>
    </source>
</evidence>